<dbReference type="EMBL" id="CALYLK010000002">
    <property type="protein sequence ID" value="CAH8199775.1"/>
    <property type="molecule type" value="Genomic_DNA"/>
</dbReference>
<evidence type="ECO:0008006" key="3">
    <source>
        <dbReference type="Google" id="ProtNLM"/>
    </source>
</evidence>
<name>A0ABM9FJJ5_9VIBR</name>
<proteinExistence type="predicted"/>
<evidence type="ECO:0000313" key="1">
    <source>
        <dbReference type="EMBL" id="CAH8199775.1"/>
    </source>
</evidence>
<sequence length="34" mass="3815">MTLSVGVTSLKVDADNIDNILHRADQLLYETKIK</sequence>
<accession>A0ABM9FJJ5</accession>
<evidence type="ECO:0000313" key="2">
    <source>
        <dbReference type="Proteomes" id="UP001152658"/>
    </source>
</evidence>
<comment type="caution">
    <text evidence="1">The sequence shown here is derived from an EMBL/GenBank/DDBJ whole genome shotgun (WGS) entry which is preliminary data.</text>
</comment>
<dbReference type="Proteomes" id="UP001152658">
    <property type="component" value="Unassembled WGS sequence"/>
</dbReference>
<protein>
    <recommendedName>
        <fullName evidence="3">GGDEF domain-containing protein</fullName>
    </recommendedName>
</protein>
<organism evidence="1 2">
    <name type="scientific">Vibrio aestuarianus</name>
    <dbReference type="NCBI Taxonomy" id="28171"/>
    <lineage>
        <taxon>Bacteria</taxon>
        <taxon>Pseudomonadati</taxon>
        <taxon>Pseudomonadota</taxon>
        <taxon>Gammaproteobacteria</taxon>
        <taxon>Vibrionales</taxon>
        <taxon>Vibrionaceae</taxon>
        <taxon>Vibrio</taxon>
    </lineage>
</organism>
<reference evidence="1" key="1">
    <citation type="submission" date="2022-06" db="EMBL/GenBank/DDBJ databases">
        <authorList>
            <person name="Goudenege D."/>
            <person name="Le Roux F."/>
        </authorList>
    </citation>
    <scope>NUCLEOTIDE SEQUENCE</scope>
    <source>
        <strain evidence="1">12-063</strain>
    </source>
</reference>
<keyword evidence="2" id="KW-1185">Reference proteome</keyword>
<gene>
    <name evidence="1" type="ORF">VAE063_1010342</name>
</gene>